<reference evidence="4" key="1">
    <citation type="submission" date="2022-06" db="EMBL/GenBank/DDBJ databases">
        <title>Leptospira isolates from biofilms formed at urban environments.</title>
        <authorList>
            <person name="Ribeiro P.S."/>
            <person name="Sousa T."/>
            <person name="Carvalho N."/>
            <person name="Aburjaile F."/>
            <person name="Neves F."/>
            <person name="Oliveira D."/>
            <person name="Blanco L."/>
            <person name="Lima J."/>
            <person name="Costa F."/>
            <person name="Brenig B."/>
            <person name="Soares S."/>
            <person name="Ramos R."/>
            <person name="Goes-Neto A."/>
            <person name="Matiuzzi M."/>
            <person name="Azevedo V."/>
            <person name="Ristow P."/>
        </authorList>
    </citation>
    <scope>NUCLEOTIDE SEQUENCE</scope>
    <source>
        <strain evidence="4">VSF7</strain>
    </source>
</reference>
<feature type="transmembrane region" description="Helical" evidence="2">
    <location>
        <begin position="467"/>
        <end position="484"/>
    </location>
</feature>
<keyword evidence="2" id="KW-0812">Transmembrane</keyword>
<gene>
    <name evidence="4" type="ORF">ND810_08445</name>
</gene>
<feature type="transmembrane region" description="Helical" evidence="2">
    <location>
        <begin position="491"/>
        <end position="511"/>
    </location>
</feature>
<dbReference type="Proteomes" id="UP001209694">
    <property type="component" value="Unassembled WGS sequence"/>
</dbReference>
<dbReference type="AlphaFoldDB" id="A0AAW5V8A7"/>
<comment type="caution">
    <text evidence="4">The sequence shown here is derived from an EMBL/GenBank/DDBJ whole genome shotgun (WGS) entry which is preliminary data.</text>
</comment>
<accession>A0AAW5V8A7</accession>
<evidence type="ECO:0000256" key="2">
    <source>
        <dbReference type="SAM" id="Phobius"/>
    </source>
</evidence>
<dbReference type="InterPro" id="IPR007621">
    <property type="entry name" value="TPM_dom"/>
</dbReference>
<dbReference type="PANTHER" id="PTHR30373">
    <property type="entry name" value="UPF0603 PROTEIN YGCG"/>
    <property type="match status" value="1"/>
</dbReference>
<name>A0AAW5V8A7_9LEPT</name>
<proteinExistence type="predicted"/>
<keyword evidence="2" id="KW-0472">Membrane</keyword>
<sequence length="595" mass="66864">MKRLILTLTLVSIFSCKVPFGSYPVLTGPVVDPSGYLPSEIKSKLETILLEEEKITSNQVVVYITESLKESTIEKEAVAVFEQWKLGQKEKDNGILLLLAPNDKKVRIEVGYGLESILTDLIAKRIIDEIIIPNMKAGNPSMAMISGVTAILEQLRIQSPKLTNESCPKPFSDTNSELHSDTIPYLLKETKSIRLIDFKFCVLPLESQFALEGAANHLLLQRQKSSPNVSSVIFVTSPKNEYKGTIVTSPEFYWSLSQNKIRSIFHNRYHEKRTGDFTNYTYRAFLDLLDHIRHEKKIEIEKGTGIYDPFDSLERFSYDRAGETIRKLESEYKIGIQILFLDTKSDLTEEGKKYHQLAFGKSPGITLLFSLNHKKFLVYTDQNSMIESINGSSHYSIENPKLEESITNAIQSELKVADIDWICIRSAEGIDHYLNSLRYQKDFNYENSSNTSTATSTSKVIIKEPHFLFQLFFMLMIFFLWVGLASGEGMIFFYGLFYVIGVIIRMKLYILPDSPNLYALLSMIGSAIFTSIFIFIFRKLGWSKTVSTYTRDFFTSSGSGSTSSSGSGSSYRSSSSSYSGGGGRSGGGGASGSWS</sequence>
<feature type="region of interest" description="Disordered" evidence="1">
    <location>
        <begin position="555"/>
        <end position="595"/>
    </location>
</feature>
<feature type="transmembrane region" description="Helical" evidence="2">
    <location>
        <begin position="517"/>
        <end position="537"/>
    </location>
</feature>
<feature type="compositionally biased region" description="Low complexity" evidence="1">
    <location>
        <begin position="555"/>
        <end position="578"/>
    </location>
</feature>
<evidence type="ECO:0000259" key="3">
    <source>
        <dbReference type="Pfam" id="PF04536"/>
    </source>
</evidence>
<dbReference type="RefSeq" id="WP_265355387.1">
    <property type="nucleotide sequence ID" value="NZ_JAMQPS010000001.1"/>
</dbReference>
<dbReference type="EMBL" id="JAMQQD010000002">
    <property type="protein sequence ID" value="MCW7515184.1"/>
    <property type="molecule type" value="Genomic_DNA"/>
</dbReference>
<dbReference type="PANTHER" id="PTHR30373:SF2">
    <property type="entry name" value="UPF0603 PROTEIN YGCG"/>
    <property type="match status" value="1"/>
</dbReference>
<evidence type="ECO:0000256" key="1">
    <source>
        <dbReference type="SAM" id="MobiDB-lite"/>
    </source>
</evidence>
<protein>
    <submittedName>
        <fullName evidence="4">TPM domain-containing protein</fullName>
    </submittedName>
</protein>
<dbReference type="PROSITE" id="PS51257">
    <property type="entry name" value="PROKAR_LIPOPROTEIN"/>
    <property type="match status" value="1"/>
</dbReference>
<evidence type="ECO:0000313" key="4">
    <source>
        <dbReference type="EMBL" id="MCW7515184.1"/>
    </source>
</evidence>
<dbReference type="Gene3D" id="3.10.310.50">
    <property type="match status" value="1"/>
</dbReference>
<feature type="compositionally biased region" description="Gly residues" evidence="1">
    <location>
        <begin position="579"/>
        <end position="595"/>
    </location>
</feature>
<feature type="domain" description="TPM" evidence="3">
    <location>
        <begin position="30"/>
        <end position="153"/>
    </location>
</feature>
<dbReference type="Pfam" id="PF04536">
    <property type="entry name" value="TPM_phosphatase"/>
    <property type="match status" value="1"/>
</dbReference>
<keyword evidence="2" id="KW-1133">Transmembrane helix</keyword>
<organism evidence="4 5">
    <name type="scientific">Leptospira levettii</name>
    <dbReference type="NCBI Taxonomy" id="2023178"/>
    <lineage>
        <taxon>Bacteria</taxon>
        <taxon>Pseudomonadati</taxon>
        <taxon>Spirochaetota</taxon>
        <taxon>Spirochaetia</taxon>
        <taxon>Leptospirales</taxon>
        <taxon>Leptospiraceae</taxon>
        <taxon>Leptospira</taxon>
    </lineage>
</organism>
<evidence type="ECO:0000313" key="5">
    <source>
        <dbReference type="Proteomes" id="UP001209694"/>
    </source>
</evidence>